<organism evidence="4 5">
    <name type="scientific">Chryseobacterium hagamense</name>
    <dbReference type="NCBI Taxonomy" id="395935"/>
    <lineage>
        <taxon>Bacteria</taxon>
        <taxon>Pseudomonadati</taxon>
        <taxon>Bacteroidota</taxon>
        <taxon>Flavobacteriia</taxon>
        <taxon>Flavobacteriales</taxon>
        <taxon>Weeksellaceae</taxon>
        <taxon>Chryseobacterium group</taxon>
        <taxon>Chryseobacterium</taxon>
    </lineage>
</organism>
<keyword evidence="2" id="KW-0597">Phosphoprotein</keyword>
<dbReference type="Proteomes" id="UP000321863">
    <property type="component" value="Unassembled WGS sequence"/>
</dbReference>
<dbReference type="RefSeq" id="WP_146942706.1">
    <property type="nucleotide sequence ID" value="NZ_BJYJ01000019.1"/>
</dbReference>
<keyword evidence="1 4" id="KW-0238">DNA-binding</keyword>
<dbReference type="PANTHER" id="PTHR48111:SF17">
    <property type="entry name" value="TRANSCRIPTIONAL REGULATORY PROTEIN YPDB"/>
    <property type="match status" value="1"/>
</dbReference>
<dbReference type="Gene3D" id="2.40.50.1020">
    <property type="entry name" value="LytTr DNA-binding domain"/>
    <property type="match status" value="1"/>
</dbReference>
<proteinExistence type="predicted"/>
<dbReference type="EMBL" id="BJYJ01000019">
    <property type="protein sequence ID" value="GEN77182.1"/>
    <property type="molecule type" value="Genomic_DNA"/>
</dbReference>
<evidence type="ECO:0000313" key="4">
    <source>
        <dbReference type="EMBL" id="GEN77182.1"/>
    </source>
</evidence>
<dbReference type="SUPFAM" id="SSF52172">
    <property type="entry name" value="CheY-like"/>
    <property type="match status" value="1"/>
</dbReference>
<dbReference type="AlphaFoldDB" id="A0A511YPQ6"/>
<dbReference type="GO" id="GO:0005829">
    <property type="term" value="C:cytosol"/>
    <property type="evidence" value="ECO:0007669"/>
    <property type="project" value="TreeGrafter"/>
</dbReference>
<dbReference type="Pfam" id="PF04397">
    <property type="entry name" value="LytTR"/>
    <property type="match status" value="1"/>
</dbReference>
<dbReference type="InterPro" id="IPR001789">
    <property type="entry name" value="Sig_transdc_resp-reg_receiver"/>
</dbReference>
<evidence type="ECO:0000256" key="1">
    <source>
        <dbReference type="ARBA" id="ARBA00023125"/>
    </source>
</evidence>
<dbReference type="GO" id="GO:0000976">
    <property type="term" value="F:transcription cis-regulatory region binding"/>
    <property type="evidence" value="ECO:0007669"/>
    <property type="project" value="TreeGrafter"/>
</dbReference>
<protein>
    <submittedName>
        <fullName evidence="4">DNA-binding response regulator</fullName>
    </submittedName>
</protein>
<dbReference type="OrthoDB" id="2168082at2"/>
<accession>A0A511YPQ6</accession>
<sequence length="232" mass="26715">MINCIIIDDEPLAVRLLENHISKIAELNLVATAKNALEAYRILQMQDADLLFLDIQMPDLNGIEFLRSLNKRPPTIFTTAYREFAIDGFELEAVDYLLKPVTFERFFKSVDRILRRTEKENEEDFVIFKTDGFSRKLLLKDILYFESIGNDIKAVLGDEMVTVPKTSVSEMAARLQNKGFLRIHRSFVINQNRVTAISYHEVLIGKVSVPVGRSFREAFDGFARLFSAKRLF</sequence>
<dbReference type="GO" id="GO:0006355">
    <property type="term" value="P:regulation of DNA-templated transcription"/>
    <property type="evidence" value="ECO:0007669"/>
    <property type="project" value="TreeGrafter"/>
</dbReference>
<dbReference type="InterPro" id="IPR011006">
    <property type="entry name" value="CheY-like_superfamily"/>
</dbReference>
<dbReference type="InterPro" id="IPR039420">
    <property type="entry name" value="WalR-like"/>
</dbReference>
<dbReference type="PROSITE" id="PS50110">
    <property type="entry name" value="RESPONSE_REGULATORY"/>
    <property type="match status" value="1"/>
</dbReference>
<feature type="domain" description="Response regulatory" evidence="3">
    <location>
        <begin position="3"/>
        <end position="114"/>
    </location>
</feature>
<dbReference type="InterPro" id="IPR007492">
    <property type="entry name" value="LytTR_DNA-bd_dom"/>
</dbReference>
<dbReference type="FunFam" id="3.40.50.2300:FF:000051">
    <property type="entry name" value="Two-component response regulator yehT"/>
    <property type="match status" value="1"/>
</dbReference>
<dbReference type="SMART" id="SM00448">
    <property type="entry name" value="REC"/>
    <property type="match status" value="1"/>
</dbReference>
<comment type="caution">
    <text evidence="4">The sequence shown here is derived from an EMBL/GenBank/DDBJ whole genome shotgun (WGS) entry which is preliminary data.</text>
</comment>
<keyword evidence="5" id="KW-1185">Reference proteome</keyword>
<evidence type="ECO:0000259" key="3">
    <source>
        <dbReference type="PROSITE" id="PS50110"/>
    </source>
</evidence>
<evidence type="ECO:0000256" key="2">
    <source>
        <dbReference type="PROSITE-ProRule" id="PRU00169"/>
    </source>
</evidence>
<evidence type="ECO:0000313" key="5">
    <source>
        <dbReference type="Proteomes" id="UP000321863"/>
    </source>
</evidence>
<reference evidence="4 5" key="1">
    <citation type="submission" date="2019-07" db="EMBL/GenBank/DDBJ databases">
        <title>Whole genome shotgun sequence of Chryseobacterium hagamense NBRC 105253.</title>
        <authorList>
            <person name="Hosoyama A."/>
            <person name="Uohara A."/>
            <person name="Ohji S."/>
            <person name="Ichikawa N."/>
        </authorList>
    </citation>
    <scope>NUCLEOTIDE SEQUENCE [LARGE SCALE GENOMIC DNA]</scope>
    <source>
        <strain evidence="4 5">NBRC 105253</strain>
    </source>
</reference>
<dbReference type="SMART" id="SM00850">
    <property type="entry name" value="LytTR"/>
    <property type="match status" value="1"/>
</dbReference>
<dbReference type="PANTHER" id="PTHR48111">
    <property type="entry name" value="REGULATOR OF RPOS"/>
    <property type="match status" value="1"/>
</dbReference>
<dbReference type="Pfam" id="PF00072">
    <property type="entry name" value="Response_reg"/>
    <property type="match status" value="1"/>
</dbReference>
<gene>
    <name evidence="4" type="ORF">CHA01nite_29220</name>
</gene>
<dbReference type="Gene3D" id="3.40.50.2300">
    <property type="match status" value="1"/>
</dbReference>
<feature type="modified residue" description="4-aspartylphosphate" evidence="2">
    <location>
        <position position="54"/>
    </location>
</feature>
<dbReference type="GO" id="GO:0032993">
    <property type="term" value="C:protein-DNA complex"/>
    <property type="evidence" value="ECO:0007669"/>
    <property type="project" value="TreeGrafter"/>
</dbReference>
<name>A0A511YPQ6_9FLAO</name>
<dbReference type="GO" id="GO:0000156">
    <property type="term" value="F:phosphorelay response regulator activity"/>
    <property type="evidence" value="ECO:0007669"/>
    <property type="project" value="TreeGrafter"/>
</dbReference>